<evidence type="ECO:0000313" key="3">
    <source>
        <dbReference type="WBParaSite" id="SSLN_0000294701-mRNA-1"/>
    </source>
</evidence>
<protein>
    <submittedName>
        <fullName evidence="3">TetR_C_7 domain-containing protein</fullName>
    </submittedName>
</protein>
<keyword evidence="2" id="KW-1185">Reference proteome</keyword>
<proteinExistence type="predicted"/>
<accession>A0A183SF54</accession>
<dbReference type="Proteomes" id="UP000275846">
    <property type="component" value="Unassembled WGS sequence"/>
</dbReference>
<reference evidence="3" key="1">
    <citation type="submission" date="2016-06" db="UniProtKB">
        <authorList>
            <consortium name="WormBaseParasite"/>
        </authorList>
    </citation>
    <scope>IDENTIFICATION</scope>
</reference>
<name>A0A183SF54_SCHSO</name>
<organism evidence="3">
    <name type="scientific">Schistocephalus solidus</name>
    <name type="common">Tapeworm</name>
    <dbReference type="NCBI Taxonomy" id="70667"/>
    <lineage>
        <taxon>Eukaryota</taxon>
        <taxon>Metazoa</taxon>
        <taxon>Spiralia</taxon>
        <taxon>Lophotrochozoa</taxon>
        <taxon>Platyhelminthes</taxon>
        <taxon>Cestoda</taxon>
        <taxon>Eucestoda</taxon>
        <taxon>Diphyllobothriidea</taxon>
        <taxon>Diphyllobothriidae</taxon>
        <taxon>Schistocephalus</taxon>
    </lineage>
</organism>
<reference evidence="1 2" key="2">
    <citation type="submission" date="2018-11" db="EMBL/GenBank/DDBJ databases">
        <authorList>
            <consortium name="Pathogen Informatics"/>
        </authorList>
    </citation>
    <scope>NUCLEOTIDE SEQUENCE [LARGE SCALE GENOMIC DNA]</scope>
    <source>
        <strain evidence="1 2">NST_G2</strain>
    </source>
</reference>
<gene>
    <name evidence="1" type="ORF">SSLN_LOCUS2852</name>
</gene>
<sequence length="91" mass="9993">MTRDEAHAGGSATTVEAALAFRPDSLFQMAAEVIEGNVGKFFSDDVEQRDPSVTFTDLVILFFSRLRISAWIASDPRAYPLESFCTALMVS</sequence>
<dbReference type="AlphaFoldDB" id="A0A183SF54"/>
<dbReference type="WBParaSite" id="SSLN_0000294701-mRNA-1">
    <property type="protein sequence ID" value="SSLN_0000294701-mRNA-1"/>
    <property type="gene ID" value="SSLN_0000294701"/>
</dbReference>
<evidence type="ECO:0000313" key="1">
    <source>
        <dbReference type="EMBL" id="VDL89237.1"/>
    </source>
</evidence>
<dbReference type="EMBL" id="UYSU01032356">
    <property type="protein sequence ID" value="VDL89237.1"/>
    <property type="molecule type" value="Genomic_DNA"/>
</dbReference>
<evidence type="ECO:0000313" key="2">
    <source>
        <dbReference type="Proteomes" id="UP000275846"/>
    </source>
</evidence>